<feature type="transmembrane region" description="Helical" evidence="9">
    <location>
        <begin position="96"/>
        <end position="115"/>
    </location>
</feature>
<dbReference type="PANTHER" id="PTHR43065">
    <property type="entry name" value="SENSOR HISTIDINE KINASE"/>
    <property type="match status" value="1"/>
</dbReference>
<dbReference type="PRINTS" id="PR00344">
    <property type="entry name" value="BCTRLSENSOR"/>
</dbReference>
<evidence type="ECO:0000256" key="1">
    <source>
        <dbReference type="ARBA" id="ARBA00000085"/>
    </source>
</evidence>
<keyword evidence="9" id="KW-1133">Transmembrane helix</keyword>
<dbReference type="CDD" id="cd00082">
    <property type="entry name" value="HisKA"/>
    <property type="match status" value="1"/>
</dbReference>
<dbReference type="RefSeq" id="WP_353113158.1">
    <property type="nucleotide sequence ID" value="NZ_APND01000005.1"/>
</dbReference>
<dbReference type="EC" id="2.7.13.3" evidence="2"/>
<dbReference type="InterPro" id="IPR005467">
    <property type="entry name" value="His_kinase_dom"/>
</dbReference>
<feature type="domain" description="Histidine kinase" evidence="10">
    <location>
        <begin position="477"/>
        <end position="680"/>
    </location>
</feature>
<dbReference type="InterPro" id="IPR003594">
    <property type="entry name" value="HATPase_dom"/>
</dbReference>
<keyword evidence="5" id="KW-0547">Nucleotide-binding</keyword>
<accession>A0ABV2B4Z0</accession>
<dbReference type="Gene3D" id="3.30.565.10">
    <property type="entry name" value="Histidine kinase-like ATPase, C-terminal domain"/>
    <property type="match status" value="1"/>
</dbReference>
<name>A0ABV2B4Z0_9GAMM</name>
<dbReference type="InterPro" id="IPR036890">
    <property type="entry name" value="HATPase_C_sf"/>
</dbReference>
<evidence type="ECO:0000313" key="12">
    <source>
        <dbReference type="Proteomes" id="UP001460888"/>
    </source>
</evidence>
<keyword evidence="7" id="KW-0067">ATP-binding</keyword>
<dbReference type="Pfam" id="PF13185">
    <property type="entry name" value="GAF_2"/>
    <property type="match status" value="1"/>
</dbReference>
<feature type="transmembrane region" description="Helical" evidence="9">
    <location>
        <begin position="127"/>
        <end position="149"/>
    </location>
</feature>
<evidence type="ECO:0000313" key="11">
    <source>
        <dbReference type="EMBL" id="MES1930705.1"/>
    </source>
</evidence>
<evidence type="ECO:0000256" key="9">
    <source>
        <dbReference type="SAM" id="Phobius"/>
    </source>
</evidence>
<feature type="transmembrane region" description="Helical" evidence="9">
    <location>
        <begin position="261"/>
        <end position="281"/>
    </location>
</feature>
<dbReference type="SUPFAM" id="SSF55781">
    <property type="entry name" value="GAF domain-like"/>
    <property type="match status" value="1"/>
</dbReference>
<evidence type="ECO:0000256" key="3">
    <source>
        <dbReference type="ARBA" id="ARBA00022553"/>
    </source>
</evidence>
<evidence type="ECO:0000256" key="4">
    <source>
        <dbReference type="ARBA" id="ARBA00022679"/>
    </source>
</evidence>
<feature type="transmembrane region" description="Helical" evidence="9">
    <location>
        <begin position="66"/>
        <end position="84"/>
    </location>
</feature>
<dbReference type="InterPro" id="IPR003018">
    <property type="entry name" value="GAF"/>
</dbReference>
<dbReference type="PANTHER" id="PTHR43065:SF10">
    <property type="entry name" value="PEROXIDE STRESS-ACTIVATED HISTIDINE KINASE MAK3"/>
    <property type="match status" value="1"/>
</dbReference>
<evidence type="ECO:0000256" key="7">
    <source>
        <dbReference type="ARBA" id="ARBA00022840"/>
    </source>
</evidence>
<dbReference type="Gene3D" id="3.30.450.40">
    <property type="match status" value="1"/>
</dbReference>
<evidence type="ECO:0000259" key="10">
    <source>
        <dbReference type="PROSITE" id="PS50109"/>
    </source>
</evidence>
<dbReference type="InterPro" id="IPR029016">
    <property type="entry name" value="GAF-like_dom_sf"/>
</dbReference>
<feature type="transmembrane region" description="Helical" evidence="9">
    <location>
        <begin position="161"/>
        <end position="185"/>
    </location>
</feature>
<protein>
    <recommendedName>
        <fullName evidence="2">histidine kinase</fullName>
        <ecNumber evidence="2">2.7.13.3</ecNumber>
    </recommendedName>
</protein>
<sequence>MSPTDVWLLSNSVGGLAFAGLTVLLACTQGGTQTRLLVVACGANAAWCLMMAAALVLQIAGPWLDLAETVRGGAWLVFLSWLLPRASFRQNRLIKTMALALPVLLATMLLGQMIWQPAAEATTQRSTGFFIGVAAIAFCALVMLEQIYRTANADERWGMKYLVLAVGLLFAYDFVMYSHALLYAGIPLNVWEARGVVNALAVPLIAVSADRNPSWSRNLRLSHQAAFHTGALVVAGAYLLFTALGGYYIRNFGGSWSDVLGVLFVVVTLLAFSVLLLSGQIRARAKVYIKKHFFNYKYDYREEWLGLTRRLTQTDESSDPYERSIRAVAHILDSPAGALWLERDGVYDFVSQWNMAPAENTAEAIDTSFVDFLRDRHWIVDLDEYARNSAHYENLALPVWLSRIPRARLIVPLFFEARLLGFMVLAVPRAGYALTWEDLDLLRTLGSQVGSFLGQQESHVELAQARQFEAYNRLTAFLMHDLKNIASQQSLIIQNAEKHKRNPEFIDDMIMTVESSVTRMQRLLEQLQRDGGDTDRVRRVSVLAVADQMMSTLKVRKPVPSLACEDNAFVTVDPERFGMILGHVVRNAQDATGSEGQVDVRVITADKTVRIAVSDDGIGMSAAFIRESLFKPFCSTKSSRGMGIGAYQARVFARAAGGHVEVESVPGVGTTFTVILPSAGIEHLEARPMAVGMK</sequence>
<reference evidence="11 12" key="1">
    <citation type="submission" date="2013-03" db="EMBL/GenBank/DDBJ databases">
        <title>Salinisphaera dokdonensis CL-ES53 Genome Sequencing.</title>
        <authorList>
            <person name="Li C."/>
            <person name="Lai Q."/>
            <person name="Shao Z."/>
        </authorList>
    </citation>
    <scope>NUCLEOTIDE SEQUENCE [LARGE SCALE GENOMIC DNA]</scope>
    <source>
        <strain evidence="11 12">CL-ES53</strain>
    </source>
</reference>
<evidence type="ECO:0000256" key="5">
    <source>
        <dbReference type="ARBA" id="ARBA00022741"/>
    </source>
</evidence>
<proteinExistence type="predicted"/>
<dbReference type="InterPro" id="IPR004358">
    <property type="entry name" value="Sig_transdc_His_kin-like_C"/>
</dbReference>
<comment type="caution">
    <text evidence="11">The sequence shown here is derived from an EMBL/GenBank/DDBJ whole genome shotgun (WGS) entry which is preliminary data.</text>
</comment>
<keyword evidence="8" id="KW-0902">Two-component regulatory system</keyword>
<dbReference type="EMBL" id="APND01000005">
    <property type="protein sequence ID" value="MES1930705.1"/>
    <property type="molecule type" value="Genomic_DNA"/>
</dbReference>
<dbReference type="SMART" id="SM00387">
    <property type="entry name" value="HATPase_c"/>
    <property type="match status" value="1"/>
</dbReference>
<dbReference type="InterPro" id="IPR003661">
    <property type="entry name" value="HisK_dim/P_dom"/>
</dbReference>
<dbReference type="PROSITE" id="PS50109">
    <property type="entry name" value="HIS_KIN"/>
    <property type="match status" value="1"/>
</dbReference>
<keyword evidence="12" id="KW-1185">Reference proteome</keyword>
<dbReference type="InterPro" id="IPR014265">
    <property type="entry name" value="XrtA/PrsK"/>
</dbReference>
<dbReference type="NCBIfam" id="TIGR02916">
    <property type="entry name" value="PEP_his_kin"/>
    <property type="match status" value="1"/>
</dbReference>
<dbReference type="GO" id="GO:0016301">
    <property type="term" value="F:kinase activity"/>
    <property type="evidence" value="ECO:0007669"/>
    <property type="project" value="UniProtKB-KW"/>
</dbReference>
<evidence type="ECO:0000256" key="6">
    <source>
        <dbReference type="ARBA" id="ARBA00022777"/>
    </source>
</evidence>
<comment type="catalytic activity">
    <reaction evidence="1">
        <text>ATP + protein L-histidine = ADP + protein N-phospho-L-histidine.</text>
        <dbReference type="EC" id="2.7.13.3"/>
    </reaction>
</comment>
<gene>
    <name evidence="11" type="ORF">SADO_15694</name>
</gene>
<feature type="transmembrane region" description="Helical" evidence="9">
    <location>
        <begin position="6"/>
        <end position="27"/>
    </location>
</feature>
<organism evidence="11 12">
    <name type="scientific">Salinisphaera dokdonensis CL-ES53</name>
    <dbReference type="NCBI Taxonomy" id="1304272"/>
    <lineage>
        <taxon>Bacteria</taxon>
        <taxon>Pseudomonadati</taxon>
        <taxon>Pseudomonadota</taxon>
        <taxon>Gammaproteobacteria</taxon>
        <taxon>Salinisphaerales</taxon>
        <taxon>Salinisphaeraceae</taxon>
        <taxon>Salinisphaera</taxon>
    </lineage>
</organism>
<dbReference type="Proteomes" id="UP001460888">
    <property type="component" value="Unassembled WGS sequence"/>
</dbReference>
<keyword evidence="4" id="KW-0808">Transferase</keyword>
<keyword evidence="9" id="KW-0812">Transmembrane</keyword>
<dbReference type="SUPFAM" id="SSF55874">
    <property type="entry name" value="ATPase domain of HSP90 chaperone/DNA topoisomerase II/histidine kinase"/>
    <property type="match status" value="1"/>
</dbReference>
<feature type="transmembrane region" description="Helical" evidence="9">
    <location>
        <begin position="230"/>
        <end position="249"/>
    </location>
</feature>
<keyword evidence="9" id="KW-0472">Membrane</keyword>
<keyword evidence="3" id="KW-0597">Phosphoprotein</keyword>
<dbReference type="Pfam" id="PF02518">
    <property type="entry name" value="HATPase_c"/>
    <property type="match status" value="1"/>
</dbReference>
<evidence type="ECO:0000256" key="8">
    <source>
        <dbReference type="ARBA" id="ARBA00023012"/>
    </source>
</evidence>
<keyword evidence="6 11" id="KW-0418">Kinase</keyword>
<evidence type="ECO:0000256" key="2">
    <source>
        <dbReference type="ARBA" id="ARBA00012438"/>
    </source>
</evidence>
<feature type="transmembrane region" description="Helical" evidence="9">
    <location>
        <begin position="36"/>
        <end position="60"/>
    </location>
</feature>